<comment type="caution">
    <text evidence="2">The sequence shown here is derived from an EMBL/GenBank/DDBJ whole genome shotgun (WGS) entry which is preliminary data.</text>
</comment>
<dbReference type="AlphaFoldDB" id="A0A120FLE2"/>
<evidence type="ECO:0000259" key="1">
    <source>
        <dbReference type="Pfam" id="PF13304"/>
    </source>
</evidence>
<reference evidence="2 3" key="1">
    <citation type="submission" date="2015-11" db="EMBL/GenBank/DDBJ databases">
        <title>Draft Genome Sequence of the Strain BR 10423 (Rhizobium sp.) isolated from nodules of Mimosa pudica.</title>
        <authorList>
            <person name="Barauna A.C."/>
            <person name="Zilli J.E."/>
            <person name="Simoes-Araujo J.L."/>
            <person name="Reis V.M."/>
            <person name="James E.K."/>
            <person name="Reis F.B.Jr."/>
            <person name="Rouws L.F."/>
            <person name="Passos S.R."/>
            <person name="Gois S.R."/>
        </authorList>
    </citation>
    <scope>NUCLEOTIDE SEQUENCE [LARGE SCALE GENOMIC DNA]</scope>
    <source>
        <strain evidence="2 3">BR10423</strain>
    </source>
</reference>
<name>A0A120FLE2_9HYPH</name>
<dbReference type="InterPro" id="IPR027417">
    <property type="entry name" value="P-loop_NTPase"/>
</dbReference>
<accession>A0A120FLE2</accession>
<dbReference type="Gene3D" id="3.40.50.300">
    <property type="entry name" value="P-loop containing nucleotide triphosphate hydrolases"/>
    <property type="match status" value="1"/>
</dbReference>
<dbReference type="EMBL" id="LNCD01000073">
    <property type="protein sequence ID" value="KWV52146.1"/>
    <property type="molecule type" value="Genomic_DNA"/>
</dbReference>
<dbReference type="Proteomes" id="UP000068164">
    <property type="component" value="Unassembled WGS sequence"/>
</dbReference>
<dbReference type="InterPro" id="IPR003959">
    <property type="entry name" value="ATPase_AAA_core"/>
</dbReference>
<dbReference type="CDD" id="cd00267">
    <property type="entry name" value="ABC_ATPase"/>
    <property type="match status" value="1"/>
</dbReference>
<organism evidence="2 3">
    <name type="scientific">Rhizobium altiplani</name>
    <dbReference type="NCBI Taxonomy" id="1864509"/>
    <lineage>
        <taxon>Bacteria</taxon>
        <taxon>Pseudomonadati</taxon>
        <taxon>Pseudomonadota</taxon>
        <taxon>Alphaproteobacteria</taxon>
        <taxon>Hyphomicrobiales</taxon>
        <taxon>Rhizobiaceae</taxon>
        <taxon>Rhizobium/Agrobacterium group</taxon>
        <taxon>Rhizobium</taxon>
    </lineage>
</organism>
<protein>
    <recommendedName>
        <fullName evidence="1">ATPase AAA-type core domain-containing protein</fullName>
    </recommendedName>
</protein>
<dbReference type="GO" id="GO:0016887">
    <property type="term" value="F:ATP hydrolysis activity"/>
    <property type="evidence" value="ECO:0007669"/>
    <property type="project" value="InterPro"/>
</dbReference>
<evidence type="ECO:0000313" key="3">
    <source>
        <dbReference type="Proteomes" id="UP000068164"/>
    </source>
</evidence>
<proteinExistence type="predicted"/>
<gene>
    <name evidence="2" type="ORF">AS026_05225</name>
</gene>
<evidence type="ECO:0000313" key="2">
    <source>
        <dbReference type="EMBL" id="KWV52146.1"/>
    </source>
</evidence>
<dbReference type="SUPFAM" id="SSF52540">
    <property type="entry name" value="P-loop containing nucleoside triphosphate hydrolases"/>
    <property type="match status" value="1"/>
</dbReference>
<dbReference type="GO" id="GO:0005524">
    <property type="term" value="F:ATP binding"/>
    <property type="evidence" value="ECO:0007669"/>
    <property type="project" value="InterPro"/>
</dbReference>
<dbReference type="Pfam" id="PF13304">
    <property type="entry name" value="AAA_21"/>
    <property type="match status" value="1"/>
</dbReference>
<feature type="domain" description="ATPase AAA-type core" evidence="1">
    <location>
        <begin position="41"/>
        <end position="112"/>
    </location>
</feature>
<sequence length="176" mass="19908">MAHSDVPKGETVEYRSWLKDFAGWIYGTDHITIQYGINYDGIDIQKLSPGTRGIVLLLLYLALDDLDDRPLIIDHPEENLDPQSIHRELVGLFLAAKQKRQVIMVTHNANLVINTDADQIIIAHCGNHSHGQMPPITYTSGGLESADIRRQVCDILEGGEEAFRERARRLRVRLSR</sequence>
<dbReference type="OrthoDB" id="9791620at2"/>
<keyword evidence="3" id="KW-1185">Reference proteome</keyword>